<evidence type="ECO:0000313" key="6">
    <source>
        <dbReference type="EMBL" id="GBR72561.1"/>
    </source>
</evidence>
<evidence type="ECO:0000256" key="4">
    <source>
        <dbReference type="ARBA" id="ARBA00023136"/>
    </source>
</evidence>
<dbReference type="PRINTS" id="PR01840">
    <property type="entry name" value="TATCFAMILY"/>
</dbReference>
<comment type="subcellular location">
    <subcellularLocation>
        <location evidence="1">Membrane</location>
        <topology evidence="1">Multi-pass membrane protein</topology>
    </subcellularLocation>
</comment>
<dbReference type="GO" id="GO:0043953">
    <property type="term" value="P:protein transport by the Tat complex"/>
    <property type="evidence" value="ECO:0007669"/>
    <property type="project" value="TreeGrafter"/>
</dbReference>
<dbReference type="PANTHER" id="PTHR30371:SF0">
    <property type="entry name" value="SEC-INDEPENDENT PROTEIN TRANSLOCASE PROTEIN TATC, CHLOROPLASTIC-RELATED"/>
    <property type="match status" value="1"/>
</dbReference>
<keyword evidence="7" id="KW-1185">Reference proteome</keyword>
<evidence type="ECO:0000256" key="5">
    <source>
        <dbReference type="SAM" id="MobiDB-lite"/>
    </source>
</evidence>
<evidence type="ECO:0000256" key="1">
    <source>
        <dbReference type="ARBA" id="ARBA00004141"/>
    </source>
</evidence>
<dbReference type="GO" id="GO:0065002">
    <property type="term" value="P:intracellular protein transmembrane transport"/>
    <property type="evidence" value="ECO:0007669"/>
    <property type="project" value="TreeGrafter"/>
</dbReference>
<dbReference type="GO" id="GO:0009977">
    <property type="term" value="F:proton motive force dependent protein transmembrane transporter activity"/>
    <property type="evidence" value="ECO:0007669"/>
    <property type="project" value="TreeGrafter"/>
</dbReference>
<keyword evidence="3" id="KW-1133">Transmembrane helix</keyword>
<evidence type="ECO:0000256" key="3">
    <source>
        <dbReference type="ARBA" id="ARBA00022989"/>
    </source>
</evidence>
<sequence length="243" mass="27843">MLQWFVDFLSANYAVTVATLSPVEAVMNIMQLTLLLMLIVCLPLILLFIISYVRPALYEHEQRLLFYVPISFTLGLAGSVFGWFLAIKIFIPYFDSFSHLLQLHSMWSLNYLTGFVITNLLIFFLIFQVPLLVVVLHSLNILKVQDIGRLRRMVVLASVIIGAIVTPPDVISQLVVALPFYLLFELSIQYCRYKEWRTAAKAVCWEQPPKAAGQPKLKKPVHQAKPKKIKRGVRSPKAKRRKK</sequence>
<dbReference type="EMBL" id="BGZN01000001">
    <property type="protein sequence ID" value="GBR72561.1"/>
    <property type="molecule type" value="Genomic_DNA"/>
</dbReference>
<gene>
    <name evidence="6" type="primary">tatC</name>
    <name evidence="6" type="ORF">NO1_0071</name>
</gene>
<comment type="caution">
    <text evidence="6">The sequence shown here is derived from an EMBL/GenBank/DDBJ whole genome shotgun (WGS) entry which is preliminary data.</text>
</comment>
<accession>A0A388T8Q4</accession>
<name>A0A388T8Q4_TERA1</name>
<organism evidence="6 7">
    <name type="scientific">Termititenax aidoneus</name>
    <dbReference type="NCBI Taxonomy" id="2218524"/>
    <lineage>
        <taxon>Bacteria</taxon>
        <taxon>Bacillati</taxon>
        <taxon>Candidatus Margulisiibacteriota</taxon>
        <taxon>Candidatus Termititenacia</taxon>
        <taxon>Candidatus Termititenacales</taxon>
        <taxon>Candidatus Termititenacaceae</taxon>
        <taxon>Candidatus Termititenax</taxon>
    </lineage>
</organism>
<dbReference type="Pfam" id="PF00902">
    <property type="entry name" value="TatC"/>
    <property type="match status" value="1"/>
</dbReference>
<proteinExistence type="predicted"/>
<protein>
    <submittedName>
        <fullName evidence="6">Twin arginine-targeting protein translocase TatC</fullName>
    </submittedName>
</protein>
<feature type="compositionally biased region" description="Basic residues" evidence="5">
    <location>
        <begin position="216"/>
        <end position="243"/>
    </location>
</feature>
<feature type="region of interest" description="Disordered" evidence="5">
    <location>
        <begin position="210"/>
        <end position="243"/>
    </location>
</feature>
<keyword evidence="4" id="KW-0472">Membrane</keyword>
<dbReference type="PANTHER" id="PTHR30371">
    <property type="entry name" value="SEC-INDEPENDENT PROTEIN TRANSLOCASE PROTEIN TATC"/>
    <property type="match status" value="1"/>
</dbReference>
<dbReference type="GO" id="GO:0033281">
    <property type="term" value="C:TAT protein transport complex"/>
    <property type="evidence" value="ECO:0007669"/>
    <property type="project" value="TreeGrafter"/>
</dbReference>
<evidence type="ECO:0000313" key="7">
    <source>
        <dbReference type="Proteomes" id="UP000269352"/>
    </source>
</evidence>
<evidence type="ECO:0000256" key="2">
    <source>
        <dbReference type="ARBA" id="ARBA00022692"/>
    </source>
</evidence>
<dbReference type="InterPro" id="IPR002033">
    <property type="entry name" value="TatC"/>
</dbReference>
<keyword evidence="2" id="KW-0812">Transmembrane</keyword>
<dbReference type="AlphaFoldDB" id="A0A388T8Q4"/>
<reference evidence="6 7" key="1">
    <citation type="journal article" date="2019" name="ISME J.">
        <title>Genome analyses of uncultured TG2/ZB3 bacteria in 'Margulisbacteria' specifically attached to ectosymbiotic spirochetes of protists in the termite gut.</title>
        <authorList>
            <person name="Utami Y.D."/>
            <person name="Kuwahara H."/>
            <person name="Igai K."/>
            <person name="Murakami T."/>
            <person name="Sugaya K."/>
            <person name="Morikawa T."/>
            <person name="Nagura Y."/>
            <person name="Yuki M."/>
            <person name="Deevong P."/>
            <person name="Inoue T."/>
            <person name="Kihara K."/>
            <person name="Lo N."/>
            <person name="Yamada A."/>
            <person name="Ohkuma M."/>
            <person name="Hongoh Y."/>
        </authorList>
    </citation>
    <scope>NUCLEOTIDE SEQUENCE [LARGE SCALE GENOMIC DNA]</scope>
    <source>
        <strain evidence="6">NkOx7-01</strain>
    </source>
</reference>
<dbReference type="Proteomes" id="UP000269352">
    <property type="component" value="Unassembled WGS sequence"/>
</dbReference>